<feature type="chain" id="PRO_5042126670" description="Beta-fructofuranosidase" evidence="5">
    <location>
        <begin position="23"/>
        <end position="587"/>
    </location>
</feature>
<evidence type="ECO:0000259" key="7">
    <source>
        <dbReference type="Pfam" id="PF08244"/>
    </source>
</evidence>
<reference evidence="8" key="1">
    <citation type="submission" date="2023-10" db="EMBL/GenBank/DDBJ databases">
        <title>Chromosome-level genome of the transformable northern wattle, Acacia crassicarpa.</title>
        <authorList>
            <person name="Massaro I."/>
            <person name="Sinha N.R."/>
            <person name="Poethig S."/>
            <person name="Leichty A.R."/>
        </authorList>
    </citation>
    <scope>NUCLEOTIDE SEQUENCE</scope>
    <source>
        <strain evidence="8">Acra3RX</strain>
        <tissue evidence="8">Leaf</tissue>
    </source>
</reference>
<keyword evidence="5" id="KW-0732">Signal</keyword>
<evidence type="ECO:0008006" key="10">
    <source>
        <dbReference type="Google" id="ProtNLM"/>
    </source>
</evidence>
<sequence length="587" mass="66496">MALSSSVRVWNVFSLILSLSYGVFHIEANSHRGTPPSVFSINQPYRTAFHFQPHHYWMNDPNGPMIYKGLYHVFYQYNPKGATFGNIAWGHSMSRDLVNWALLPLALSPTKSYDINGCWSGSATILHGNKPALLYTGAGPNQNQTQNLALPLNLSDPFLVHWVRSPLNPLIAPTSENHINATSFRDPTTAWLGHDGLWRILVGSQRRDTGLALLFKSKDFVHWVKAKHPLYSAKHCGMWECPDFFPVFINSTFGAETSTLPGKDFNVRHVLKLSLNDLIQDYYLIGSYNVTRDRFIPDMGLKDTELSSVMRYDYGKFYASKTFYDDAKKRRILWGWVKESSVQKEYSQRGWSGIQGIPRSVWLDESGKQLVQWPIEEIEKLRSSKPFIWHSKQLQPGALLHVPRVTAAQADVEVSFEVQDLAEKEEEWKQSGRKMTDPQRMCGEKGGIGPFGLLVLASKGLREHTSVFFRVFKLKNDSDNSTKFVVVMCSDQSRSSLDRKNDLSSYGAFLDLDPLHHKLSLRTLIDHSVVESFGGQGKACITARVYPTLAINDEAHLFVFNNATSNLKLTTLTAWSMKKARVKSINI</sequence>
<name>A0AAE1K9X3_9FABA</name>
<evidence type="ECO:0000256" key="1">
    <source>
        <dbReference type="ARBA" id="ARBA00009902"/>
    </source>
</evidence>
<evidence type="ECO:0000256" key="4">
    <source>
        <dbReference type="RuleBase" id="RU362110"/>
    </source>
</evidence>
<dbReference type="SUPFAM" id="SSF75005">
    <property type="entry name" value="Arabinanase/levansucrase/invertase"/>
    <property type="match status" value="1"/>
</dbReference>
<dbReference type="InterPro" id="IPR013189">
    <property type="entry name" value="Glyco_hydro_32_C"/>
</dbReference>
<keyword evidence="9" id="KW-1185">Reference proteome</keyword>
<accession>A0AAE1K9X3</accession>
<dbReference type="InterPro" id="IPR018053">
    <property type="entry name" value="Glyco_hydro_32_AS"/>
</dbReference>
<dbReference type="Gene3D" id="2.115.10.20">
    <property type="entry name" value="Glycosyl hydrolase domain, family 43"/>
    <property type="match status" value="1"/>
</dbReference>
<dbReference type="GO" id="GO:0005975">
    <property type="term" value="P:carbohydrate metabolic process"/>
    <property type="evidence" value="ECO:0007669"/>
    <property type="project" value="InterPro"/>
</dbReference>
<proteinExistence type="inferred from homology"/>
<evidence type="ECO:0000259" key="6">
    <source>
        <dbReference type="Pfam" id="PF00251"/>
    </source>
</evidence>
<keyword evidence="2 4" id="KW-0378">Hydrolase</keyword>
<feature type="domain" description="Glycosyl hydrolase family 32 N-terminal" evidence="6">
    <location>
        <begin position="50"/>
        <end position="374"/>
    </location>
</feature>
<protein>
    <recommendedName>
        <fullName evidence="10">Beta-fructofuranosidase</fullName>
    </recommendedName>
</protein>
<dbReference type="Proteomes" id="UP001293593">
    <property type="component" value="Unassembled WGS sequence"/>
</dbReference>
<evidence type="ECO:0000256" key="2">
    <source>
        <dbReference type="ARBA" id="ARBA00022801"/>
    </source>
</evidence>
<dbReference type="SUPFAM" id="SSF49899">
    <property type="entry name" value="Concanavalin A-like lectins/glucanases"/>
    <property type="match status" value="1"/>
</dbReference>
<evidence type="ECO:0000256" key="3">
    <source>
        <dbReference type="ARBA" id="ARBA00023295"/>
    </source>
</evidence>
<gene>
    <name evidence="8" type="ORF">QN277_024690</name>
</gene>
<dbReference type="PANTHER" id="PTHR31953">
    <property type="entry name" value="BETA-FRUCTOFURANOSIDASE, INSOLUBLE ISOENZYME CWINV1-RELATED"/>
    <property type="match status" value="1"/>
</dbReference>
<dbReference type="EMBL" id="JAWXYG010000007">
    <property type="protein sequence ID" value="KAK4267980.1"/>
    <property type="molecule type" value="Genomic_DNA"/>
</dbReference>
<feature type="domain" description="Glycosyl hydrolase family 32 C-terminal" evidence="7">
    <location>
        <begin position="377"/>
        <end position="576"/>
    </location>
</feature>
<dbReference type="FunFam" id="2.60.120.560:FF:000002">
    <property type="entry name" value="Beta-fructofuranosidase, insoluble isoenzyme CWINV1"/>
    <property type="match status" value="1"/>
</dbReference>
<dbReference type="PROSITE" id="PS00609">
    <property type="entry name" value="GLYCOSYL_HYDROL_F32"/>
    <property type="match status" value="1"/>
</dbReference>
<dbReference type="CDD" id="cd18624">
    <property type="entry name" value="GH32_Fruct1-like"/>
    <property type="match status" value="1"/>
</dbReference>
<dbReference type="AlphaFoldDB" id="A0AAE1K9X3"/>
<dbReference type="Gene3D" id="2.60.120.560">
    <property type="entry name" value="Exo-inulinase, domain 1"/>
    <property type="match status" value="1"/>
</dbReference>
<dbReference type="GO" id="GO:0004553">
    <property type="term" value="F:hydrolase activity, hydrolyzing O-glycosyl compounds"/>
    <property type="evidence" value="ECO:0007669"/>
    <property type="project" value="InterPro"/>
</dbReference>
<dbReference type="InterPro" id="IPR050551">
    <property type="entry name" value="Fructan_Metab_Enzymes"/>
</dbReference>
<dbReference type="InterPro" id="IPR013320">
    <property type="entry name" value="ConA-like_dom_sf"/>
</dbReference>
<dbReference type="Pfam" id="PF00251">
    <property type="entry name" value="Glyco_hydro_32N"/>
    <property type="match status" value="1"/>
</dbReference>
<comment type="similarity">
    <text evidence="1 4">Belongs to the glycosyl hydrolase 32 family.</text>
</comment>
<dbReference type="SMART" id="SM00640">
    <property type="entry name" value="Glyco_32"/>
    <property type="match status" value="1"/>
</dbReference>
<dbReference type="InterPro" id="IPR013148">
    <property type="entry name" value="Glyco_hydro_32_N"/>
</dbReference>
<dbReference type="InterPro" id="IPR001362">
    <property type="entry name" value="Glyco_hydro_32"/>
</dbReference>
<keyword evidence="3 4" id="KW-0326">Glycosidase</keyword>
<evidence type="ECO:0000256" key="5">
    <source>
        <dbReference type="SAM" id="SignalP"/>
    </source>
</evidence>
<comment type="caution">
    <text evidence="8">The sequence shown here is derived from an EMBL/GenBank/DDBJ whole genome shotgun (WGS) entry which is preliminary data.</text>
</comment>
<dbReference type="InterPro" id="IPR023296">
    <property type="entry name" value="Glyco_hydro_beta-prop_sf"/>
</dbReference>
<evidence type="ECO:0000313" key="8">
    <source>
        <dbReference type="EMBL" id="KAK4267980.1"/>
    </source>
</evidence>
<evidence type="ECO:0000313" key="9">
    <source>
        <dbReference type="Proteomes" id="UP001293593"/>
    </source>
</evidence>
<organism evidence="8 9">
    <name type="scientific">Acacia crassicarpa</name>
    <name type="common">northern wattle</name>
    <dbReference type="NCBI Taxonomy" id="499986"/>
    <lineage>
        <taxon>Eukaryota</taxon>
        <taxon>Viridiplantae</taxon>
        <taxon>Streptophyta</taxon>
        <taxon>Embryophyta</taxon>
        <taxon>Tracheophyta</taxon>
        <taxon>Spermatophyta</taxon>
        <taxon>Magnoliopsida</taxon>
        <taxon>eudicotyledons</taxon>
        <taxon>Gunneridae</taxon>
        <taxon>Pentapetalae</taxon>
        <taxon>rosids</taxon>
        <taxon>fabids</taxon>
        <taxon>Fabales</taxon>
        <taxon>Fabaceae</taxon>
        <taxon>Caesalpinioideae</taxon>
        <taxon>mimosoid clade</taxon>
        <taxon>Acacieae</taxon>
        <taxon>Acacia</taxon>
    </lineage>
</organism>
<dbReference type="Pfam" id="PF08244">
    <property type="entry name" value="Glyco_hydro_32C"/>
    <property type="match status" value="1"/>
</dbReference>
<feature type="signal peptide" evidence="5">
    <location>
        <begin position="1"/>
        <end position="22"/>
    </location>
</feature>